<proteinExistence type="predicted"/>
<feature type="transmembrane region" description="Helical" evidence="1">
    <location>
        <begin position="60"/>
        <end position="81"/>
    </location>
</feature>
<keyword evidence="3" id="KW-1185">Reference proteome</keyword>
<evidence type="ECO:0000313" key="3">
    <source>
        <dbReference type="Proteomes" id="UP001234585"/>
    </source>
</evidence>
<accession>A0AA50H5K8</accession>
<feature type="transmembrane region" description="Helical" evidence="1">
    <location>
        <begin position="230"/>
        <end position="251"/>
    </location>
</feature>
<dbReference type="Proteomes" id="UP001234585">
    <property type="component" value="Chromosome"/>
</dbReference>
<keyword evidence="1" id="KW-0812">Transmembrane</keyword>
<protein>
    <submittedName>
        <fullName evidence="2">Uncharacterized protein</fullName>
    </submittedName>
</protein>
<evidence type="ECO:0000256" key="1">
    <source>
        <dbReference type="SAM" id="Phobius"/>
    </source>
</evidence>
<keyword evidence="1" id="KW-0472">Membrane</keyword>
<organism evidence="2 3">
    <name type="scientific">Shinella sumterensis</name>
    <dbReference type="NCBI Taxonomy" id="1967501"/>
    <lineage>
        <taxon>Bacteria</taxon>
        <taxon>Pseudomonadati</taxon>
        <taxon>Pseudomonadota</taxon>
        <taxon>Alphaproteobacteria</taxon>
        <taxon>Hyphomicrobiales</taxon>
        <taxon>Rhizobiaceae</taxon>
        <taxon>Shinella</taxon>
    </lineage>
</organism>
<feature type="transmembrane region" description="Helical" evidence="1">
    <location>
        <begin position="87"/>
        <end position="108"/>
    </location>
</feature>
<gene>
    <name evidence="2" type="ORF">Q9313_01625</name>
</gene>
<dbReference type="EMBL" id="CP132302">
    <property type="protein sequence ID" value="WLR99119.1"/>
    <property type="molecule type" value="Genomic_DNA"/>
</dbReference>
<feature type="transmembrane region" description="Helical" evidence="1">
    <location>
        <begin position="287"/>
        <end position="302"/>
    </location>
</feature>
<feature type="transmembrane region" description="Helical" evidence="1">
    <location>
        <begin position="314"/>
        <end position="333"/>
    </location>
</feature>
<keyword evidence="1" id="KW-1133">Transmembrane helix</keyword>
<feature type="transmembrane region" description="Helical" evidence="1">
    <location>
        <begin position="185"/>
        <end position="210"/>
    </location>
</feature>
<sequence>MRLVLPIGPMYWDTFLYIDAAQRIAVGQMPSVDFAAPVGPLGYYLFAWGLKLFPAAQPLLLAQWSLLVVIAPLMAVVVAEVSKTSRGLAFALLIPALAFAAFPANAQFYHPLPGVDGFGIYNRQGVILLYVLTCGLLFLPDGRRLALFCAVAGLALFTIKITGFLVGGLLGVVALLSGRLSVRTALLAAVAFAVPLAALELATGMVSAYIRDILQLAALNEGTFLPRFRTVVSAKFDVIVPAVALAVLLAWLDLRHRDRSVRLLDSSTVWFCAAMAGGVIYETQNTGSQEFIFIWPVLLMIYRRVAPLQKRTRVIFVALAAFCTIPTASAIGAKTLRAIAVMPLYEQPDLSRLRNVGQVSARHDILARAEMLDDHFASFEPAYEDLARHEQMPGWQYYAEPDNQLQWLLSANRMLAALETFETSNNIRLDSVMTLDFTDPFPWILNRTPTRHVQIGRDPSRTVGEMTPETRQAIEATAGVLKPNCPYTWARRDLQATYAQALQGRKVIALTPCWDLLLRPDLQAQ</sequence>
<dbReference type="AlphaFoldDB" id="A0AA50H5K8"/>
<evidence type="ECO:0000313" key="2">
    <source>
        <dbReference type="EMBL" id="WLR99119.1"/>
    </source>
</evidence>
<feature type="transmembrane region" description="Helical" evidence="1">
    <location>
        <begin position="120"/>
        <end position="139"/>
    </location>
</feature>
<name>A0AA50H5K8_9HYPH</name>
<reference evidence="2 3" key="1">
    <citation type="submission" date="2023-08" db="EMBL/GenBank/DDBJ databases">
        <title>Pathogen: clinical or host-associated sample.</title>
        <authorList>
            <person name="Hergert J."/>
            <person name="Casey R."/>
            <person name="Wagner J."/>
            <person name="Young E.L."/>
            <person name="Oakeson K.F."/>
        </authorList>
    </citation>
    <scope>NUCLEOTIDE SEQUENCE [LARGE SCALE GENOMIC DNA]</scope>
    <source>
        <strain evidence="2 3">1760953</strain>
    </source>
</reference>
<feature type="transmembrane region" description="Helical" evidence="1">
    <location>
        <begin position="145"/>
        <end position="173"/>
    </location>
</feature>